<dbReference type="Proteomes" id="UP000033085">
    <property type="component" value="Chromosome"/>
</dbReference>
<dbReference type="PANTHER" id="PTHR34075">
    <property type="entry name" value="BLR3430 PROTEIN"/>
    <property type="match status" value="1"/>
</dbReference>
<dbReference type="InterPro" id="IPR022002">
    <property type="entry name" value="ChsH2_Znr"/>
</dbReference>
<organism evidence="5 17">
    <name type="scientific">Saccharolobus solfataricus</name>
    <name type="common">Sulfolobus solfataricus</name>
    <dbReference type="NCBI Taxonomy" id="2287"/>
    <lineage>
        <taxon>Archaea</taxon>
        <taxon>Thermoproteota</taxon>
        <taxon>Thermoprotei</taxon>
        <taxon>Sulfolobales</taxon>
        <taxon>Sulfolobaceae</taxon>
        <taxon>Saccharolobus</taxon>
    </lineage>
</organism>
<dbReference type="EMBL" id="CP033240">
    <property type="protein sequence ID" value="AZF80640.1"/>
    <property type="molecule type" value="Genomic_DNA"/>
</dbReference>
<evidence type="ECO:0000313" key="21">
    <source>
        <dbReference type="Proteomes" id="UP000273194"/>
    </source>
</evidence>
<dbReference type="EMBL" id="CP033235">
    <property type="protein sequence ID" value="AZF67563.1"/>
    <property type="molecule type" value="Genomic_DNA"/>
</dbReference>
<evidence type="ECO:0000313" key="18">
    <source>
        <dbReference type="Proteomes" id="UP000076770"/>
    </source>
</evidence>
<dbReference type="EMBL" id="CP050869">
    <property type="protein sequence ID" value="QPG50053.1"/>
    <property type="molecule type" value="Genomic_DNA"/>
</dbReference>
<dbReference type="Pfam" id="PF12172">
    <property type="entry name" value="zf-ChsH2"/>
    <property type="match status" value="1"/>
</dbReference>
<evidence type="ECO:0000313" key="11">
    <source>
        <dbReference type="EMBL" id="AZF80640.1"/>
    </source>
</evidence>
<evidence type="ECO:0000313" key="15">
    <source>
        <dbReference type="Proteomes" id="UP000033057"/>
    </source>
</evidence>
<dbReference type="Proteomes" id="UP000278715">
    <property type="component" value="Chromosome"/>
</dbReference>
<reference evidence="15 16" key="1">
    <citation type="journal article" date="2015" name="Genome Announc.">
        <title>Complete Genome Sequence of Sulfolobus solfataricus Strain 98/2 and Evolved Derivatives.</title>
        <authorList>
            <person name="McCarthy S."/>
            <person name="Gradnigo J."/>
            <person name="Johnson T."/>
            <person name="Payne S."/>
            <person name="Lipzen A."/>
            <person name="Martin J."/>
            <person name="Schackwitz W."/>
            <person name="Moriyama E."/>
            <person name="Blum P."/>
        </authorList>
    </citation>
    <scope>NUCLEOTIDE SEQUENCE [LARGE SCALE GENOMIC DNA]</scope>
    <source>
        <strain evidence="15">98/2 SULC</strain>
        <strain evidence="3">SARC-B</strain>
        <strain evidence="4">SARC-C</strain>
        <strain evidence="5 17">SULA</strain>
        <strain evidence="16">SULB</strain>
    </source>
</reference>
<dbReference type="Proteomes" id="UP000076770">
    <property type="component" value="Chromosome i"/>
</dbReference>
<dbReference type="Proteomes" id="UP000275843">
    <property type="component" value="Chromosome"/>
</dbReference>
<evidence type="ECO:0000313" key="24">
    <source>
        <dbReference type="Proteomes" id="UP000278715"/>
    </source>
</evidence>
<dbReference type="Proteomes" id="UP000033106">
    <property type="component" value="Chromosome"/>
</dbReference>
<evidence type="ECO:0000313" key="20">
    <source>
        <dbReference type="Proteomes" id="UP000269431"/>
    </source>
</evidence>
<dbReference type="InterPro" id="IPR012340">
    <property type="entry name" value="NA-bd_OB-fold"/>
</dbReference>
<evidence type="ECO:0000313" key="13">
    <source>
        <dbReference type="EMBL" id="QPG50053.1"/>
    </source>
</evidence>
<dbReference type="Proteomes" id="UP000033057">
    <property type="component" value="Chromosome"/>
</dbReference>
<dbReference type="Proteomes" id="UP000269431">
    <property type="component" value="Chromosome"/>
</dbReference>
<evidence type="ECO:0000313" key="3">
    <source>
        <dbReference type="EMBL" id="AKA73054.1"/>
    </source>
</evidence>
<dbReference type="PANTHER" id="PTHR34075:SF6">
    <property type="entry name" value="DNA-BINDING PROTEIN"/>
    <property type="match status" value="1"/>
</dbReference>
<dbReference type="Proteomes" id="UP000273443">
    <property type="component" value="Chromosome"/>
</dbReference>
<evidence type="ECO:0000259" key="2">
    <source>
        <dbReference type="Pfam" id="PF12172"/>
    </source>
</evidence>
<evidence type="ECO:0000313" key="5">
    <source>
        <dbReference type="EMBL" id="AKA78444.1"/>
    </source>
</evidence>
<dbReference type="EMBL" id="LT549890">
    <property type="protein sequence ID" value="SAI86521.1"/>
    <property type="molecule type" value="Genomic_DNA"/>
</dbReference>
<dbReference type="Proteomes" id="UP000273194">
    <property type="component" value="Chromosome"/>
</dbReference>
<dbReference type="KEGG" id="ssol:SULB_0669"/>
<evidence type="ECO:0000313" key="19">
    <source>
        <dbReference type="Proteomes" id="UP000267993"/>
    </source>
</evidence>
<reference evidence="5" key="5">
    <citation type="submission" date="2018-10" db="EMBL/GenBank/DDBJ databases">
        <authorList>
            <person name="McCarthy S."/>
            <person name="Gradnigo J."/>
            <person name="Johnson T."/>
            <person name="Payne S."/>
            <person name="Lipzen A."/>
            <person name="Schackwitz W."/>
            <person name="Martin J."/>
            <person name="Moriyama E."/>
            <person name="Blum P."/>
        </authorList>
    </citation>
    <scope>NUCLEOTIDE SEQUENCE</scope>
    <source>
        <strain evidence="3">SARC-B</strain>
        <strain evidence="4">SARC-C</strain>
        <strain evidence="5">SULA</strain>
    </source>
</reference>
<feature type="domain" description="ChsH2 C-terminal OB-fold" evidence="1">
    <location>
        <begin position="101"/>
        <end position="160"/>
    </location>
</feature>
<dbReference type="OrthoDB" id="9573at2157"/>
<evidence type="ECO:0000313" key="26">
    <source>
        <dbReference type="Proteomes" id="UP000594632"/>
    </source>
</evidence>
<dbReference type="EMBL" id="CP033239">
    <property type="protein sequence ID" value="AZF78036.1"/>
    <property type="molecule type" value="Genomic_DNA"/>
</dbReference>
<name>A0A0E3MF06_SACSO</name>
<evidence type="ECO:0000313" key="10">
    <source>
        <dbReference type="EMBL" id="AZF78036.1"/>
    </source>
</evidence>
<dbReference type="EMBL" id="CP033236">
    <property type="protein sequence ID" value="AZF70183.1"/>
    <property type="molecule type" value="Genomic_DNA"/>
</dbReference>
<reference evidence="19 20" key="4">
    <citation type="journal article" date="2018" name="Proc. Natl. Acad. Sci. U.S.A.">
        <title>Nonmutational mechanism of inheritance in the Archaeon Sulfolobus solfataricus.</title>
        <authorList>
            <person name="Payne S."/>
            <person name="McCarthy S."/>
            <person name="Johnson T."/>
            <person name="North E."/>
            <person name="Blum P."/>
        </authorList>
    </citation>
    <scope>NUCLEOTIDE SEQUENCE [LARGE SCALE GENOMIC DNA]</scope>
    <source>
        <strain evidence="7 19">SARC-H</strain>
        <strain evidence="8 23">SARC-I</strain>
        <strain evidence="10 24">SARC-N</strain>
        <strain evidence="11 25">SARC-O</strain>
        <strain evidence="12 20">SUL120</strain>
        <strain evidence="6 21">SULG</strain>
        <strain evidence="9 22">SULM</strain>
    </source>
</reference>
<accession>A0A0E3MF06</accession>
<evidence type="ECO:0000313" key="22">
    <source>
        <dbReference type="Proteomes" id="UP000273443"/>
    </source>
</evidence>
<proteinExistence type="predicted"/>
<evidence type="ECO:0000313" key="9">
    <source>
        <dbReference type="EMBL" id="AZF75427.1"/>
    </source>
</evidence>
<evidence type="ECO:0000313" key="25">
    <source>
        <dbReference type="Proteomes" id="UP000282269"/>
    </source>
</evidence>
<dbReference type="PATRIC" id="fig|2287.6.peg.694"/>
<dbReference type="InterPro" id="IPR052513">
    <property type="entry name" value="Thioester_dehydratase-like"/>
</dbReference>
<dbReference type="AlphaFoldDB" id="A0A0E3MF06"/>
<feature type="domain" description="ChsH2 rubredoxin-like zinc ribbon" evidence="2">
    <location>
        <begin position="64"/>
        <end position="100"/>
    </location>
</feature>
<protein>
    <submittedName>
        <fullName evidence="14">3-hydroxybutyryl-CoA epimerase</fullName>
    </submittedName>
    <submittedName>
        <fullName evidence="5">Zn-ribbon domain-containing OB-fold protein</fullName>
    </submittedName>
</protein>
<dbReference type="EMBL" id="CP011057">
    <property type="protein sequence ID" value="AKA78444.1"/>
    <property type="molecule type" value="Genomic_DNA"/>
</dbReference>
<dbReference type="EMBL" id="CP033241">
    <property type="protein sequence ID" value="AZF83247.1"/>
    <property type="molecule type" value="Genomic_DNA"/>
</dbReference>
<evidence type="ECO:0000313" key="7">
    <source>
        <dbReference type="EMBL" id="AZF70183.1"/>
    </source>
</evidence>
<dbReference type="KEGG" id="ssof:SULC_0667"/>
<evidence type="ECO:0000313" key="17">
    <source>
        <dbReference type="Proteomes" id="UP000033106"/>
    </source>
</evidence>
<dbReference type="EMBL" id="CP033238">
    <property type="protein sequence ID" value="AZF75427.1"/>
    <property type="molecule type" value="Genomic_DNA"/>
</dbReference>
<evidence type="ECO:0000313" key="16">
    <source>
        <dbReference type="Proteomes" id="UP000033085"/>
    </source>
</evidence>
<dbReference type="Proteomes" id="UP000594632">
    <property type="component" value="Chromosome"/>
</dbReference>
<evidence type="ECO:0000313" key="6">
    <source>
        <dbReference type="EMBL" id="AZF67563.1"/>
    </source>
</evidence>
<dbReference type="Pfam" id="PF01796">
    <property type="entry name" value="OB_ChsH2_C"/>
    <property type="match status" value="1"/>
</dbReference>
<dbReference type="SUPFAM" id="SSF50249">
    <property type="entry name" value="Nucleic acid-binding proteins"/>
    <property type="match status" value="1"/>
</dbReference>
<evidence type="ECO:0000313" key="23">
    <source>
        <dbReference type="Proteomes" id="UP000275843"/>
    </source>
</evidence>
<dbReference type="Gene3D" id="6.10.30.10">
    <property type="match status" value="1"/>
</dbReference>
<evidence type="ECO:0000313" key="14">
    <source>
        <dbReference type="EMBL" id="SAI86521.1"/>
    </source>
</evidence>
<dbReference type="KEGG" id="ssoa:SULA_0667"/>
<dbReference type="OMA" id="GYLTYEF"/>
<dbReference type="GeneID" id="15298823"/>
<dbReference type="InterPro" id="IPR002878">
    <property type="entry name" value="ChsH2_C"/>
</dbReference>
<reference evidence="18" key="3">
    <citation type="submission" date="2016-04" db="EMBL/GenBank/DDBJ databases">
        <authorList>
            <person name="Shah S.A."/>
            <person name="Garrett R.A."/>
        </authorList>
    </citation>
    <scope>NUCLEOTIDE SEQUENCE [LARGE SCALE GENOMIC DNA]</scope>
    <source>
        <strain evidence="18">ATCC 35091 / DSM 1616 / JCM 8930 / NBRC 15331 / P1</strain>
    </source>
</reference>
<dbReference type="RefSeq" id="WP_009989827.1">
    <property type="nucleotide sequence ID" value="NZ_CP011055.2"/>
</dbReference>
<dbReference type="EMBL" id="CP033237">
    <property type="protein sequence ID" value="AZF72803.1"/>
    <property type="molecule type" value="Genomic_DNA"/>
</dbReference>
<evidence type="ECO:0000313" key="4">
    <source>
        <dbReference type="EMBL" id="AKA75752.1"/>
    </source>
</evidence>
<dbReference type="Proteomes" id="UP000282269">
    <property type="component" value="Chromosome"/>
</dbReference>
<sequence>MSLNEIRDKMQKEISQSLLMLDNAIKTTKLPIVNEQKTNNPLWIDVREIDLRYQIPVKRIFKFFEGLREGKILATKCPKCGSIYFPPQDDCPKCKISNLEWIEMPKEGEIVAYTVVNVKPPSFSHYQDYIVGIARMSNGVNVLGWVRAKEVRVGMKVKLEVIERKPEGYLTYELVPVG</sequence>
<dbReference type="EMBL" id="CP011056">
    <property type="protein sequence ID" value="AKA75752.1"/>
    <property type="molecule type" value="Genomic_DNA"/>
</dbReference>
<evidence type="ECO:0000313" key="8">
    <source>
        <dbReference type="EMBL" id="AZF72803.1"/>
    </source>
</evidence>
<reference evidence="14" key="2">
    <citation type="submission" date="2016-04" db="EMBL/GenBank/DDBJ databases">
        <authorList>
            <person name="Evans L.H."/>
            <person name="Alamgir A."/>
            <person name="Owens N."/>
            <person name="Weber N.D."/>
            <person name="Virtaneva K."/>
            <person name="Barbian K."/>
            <person name="Babar A."/>
            <person name="Rosenke K."/>
        </authorList>
    </citation>
    <scope>NUCLEOTIDE SEQUENCE</scope>
    <source>
        <strain evidence="14">P1</strain>
    </source>
</reference>
<reference evidence="13 26" key="6">
    <citation type="journal article" date="2020" name="Nat. Commun.">
        <title>The structures of two archaeal type IV pili illuminate evolutionary relationships.</title>
        <authorList>
            <person name="Wang F."/>
            <person name="Baquero D.P."/>
            <person name="Su Z."/>
            <person name="Beltran L.C."/>
            <person name="Prangishvili D."/>
            <person name="Krupovic M."/>
            <person name="Egelman E.H."/>
        </authorList>
    </citation>
    <scope>NUCLEOTIDE SEQUENCE [LARGE SCALE GENOMIC DNA]</scope>
    <source>
        <strain evidence="13 26">POZ149</strain>
    </source>
</reference>
<evidence type="ECO:0000313" key="12">
    <source>
        <dbReference type="EMBL" id="AZF83247.1"/>
    </source>
</evidence>
<gene>
    <name evidence="13" type="ORF">HFC64_09670</name>
    <name evidence="14" type="ORF">SSOP1_2967</name>
    <name evidence="5" type="ORF">SULA_0667</name>
    <name evidence="3" type="ORF">SULB_0669</name>
    <name evidence="4" type="ORF">SULC_0667</name>
    <name evidence="6" type="ORF">SULG_03405</name>
    <name evidence="7" type="ORF">SULH_03405</name>
    <name evidence="8" type="ORF">SULI_03405</name>
    <name evidence="9" type="ORF">SULM_03405</name>
    <name evidence="10" type="ORF">SULN_03405</name>
    <name evidence="11" type="ORF">SULO_03415</name>
    <name evidence="12" type="ORF">SULZ_03440</name>
</gene>
<dbReference type="EMBL" id="CP011055">
    <property type="protein sequence ID" value="AKA73054.1"/>
    <property type="molecule type" value="Genomic_DNA"/>
</dbReference>
<evidence type="ECO:0000259" key="1">
    <source>
        <dbReference type="Pfam" id="PF01796"/>
    </source>
</evidence>
<dbReference type="Proteomes" id="UP000267993">
    <property type="component" value="Chromosome"/>
</dbReference>